<dbReference type="EMBL" id="JAMKFB020000001">
    <property type="protein sequence ID" value="KAL0203371.1"/>
    <property type="molecule type" value="Genomic_DNA"/>
</dbReference>
<accession>A0ABD0RZ52</accession>
<comment type="caution">
    <text evidence="1">The sequence shown here is derived from an EMBL/GenBank/DDBJ whole genome shotgun (WGS) entry which is preliminary data.</text>
</comment>
<dbReference type="PANTHER" id="PTHR10170">
    <property type="entry name" value="HUNTINGTON DISEASE PROTEIN"/>
    <property type="match status" value="1"/>
</dbReference>
<feature type="non-terminal residue" evidence="1">
    <location>
        <position position="1"/>
    </location>
</feature>
<feature type="non-terminal residue" evidence="1">
    <location>
        <position position="60"/>
    </location>
</feature>
<evidence type="ECO:0000313" key="1">
    <source>
        <dbReference type="EMBL" id="KAL0203371.1"/>
    </source>
</evidence>
<dbReference type="InterPro" id="IPR048412">
    <property type="entry name" value="Htt_bridge"/>
</dbReference>
<dbReference type="PANTHER" id="PTHR10170:SF10">
    <property type="entry name" value="HUNTINGTIN"/>
    <property type="match status" value="1"/>
</dbReference>
<name>A0ABD0RZ52_CIRMR</name>
<keyword evidence="2" id="KW-1185">Reference proteome</keyword>
<sequence length="60" mass="6620">CQNLHDSEHLTWLTVNHVSDLISLSHEPPVQDLISAVHRNSAASGLFIQAIQSRCDNLST</sequence>
<proteinExistence type="predicted"/>
<dbReference type="InterPro" id="IPR028426">
    <property type="entry name" value="Huntingtin_fam"/>
</dbReference>
<reference evidence="1 2" key="1">
    <citation type="submission" date="2024-05" db="EMBL/GenBank/DDBJ databases">
        <title>Genome sequencing and assembly of Indian major carp, Cirrhinus mrigala (Hamilton, 1822).</title>
        <authorList>
            <person name="Mohindra V."/>
            <person name="Chowdhury L.M."/>
            <person name="Lal K."/>
            <person name="Jena J.K."/>
        </authorList>
    </citation>
    <scope>NUCLEOTIDE SEQUENCE [LARGE SCALE GENOMIC DNA]</scope>
    <source>
        <strain evidence="1">CM1030</strain>
        <tissue evidence="1">Blood</tissue>
    </source>
</reference>
<organism evidence="1 2">
    <name type="scientific">Cirrhinus mrigala</name>
    <name type="common">Mrigala</name>
    <dbReference type="NCBI Taxonomy" id="683832"/>
    <lineage>
        <taxon>Eukaryota</taxon>
        <taxon>Metazoa</taxon>
        <taxon>Chordata</taxon>
        <taxon>Craniata</taxon>
        <taxon>Vertebrata</taxon>
        <taxon>Euteleostomi</taxon>
        <taxon>Actinopterygii</taxon>
        <taxon>Neopterygii</taxon>
        <taxon>Teleostei</taxon>
        <taxon>Ostariophysi</taxon>
        <taxon>Cypriniformes</taxon>
        <taxon>Cyprinidae</taxon>
        <taxon>Labeoninae</taxon>
        <taxon>Labeonini</taxon>
        <taxon>Cirrhinus</taxon>
    </lineage>
</organism>
<dbReference type="AlphaFoldDB" id="A0ABD0RZ52"/>
<dbReference type="Pfam" id="PF20925">
    <property type="entry name" value="Htt_bridge"/>
    <property type="match status" value="1"/>
</dbReference>
<gene>
    <name evidence="1" type="ORF">M9458_001389</name>
</gene>
<dbReference type="Proteomes" id="UP001529510">
    <property type="component" value="Unassembled WGS sequence"/>
</dbReference>
<protein>
    <submittedName>
        <fullName evidence="1">Uncharacterized protein</fullName>
    </submittedName>
</protein>
<evidence type="ECO:0000313" key="2">
    <source>
        <dbReference type="Proteomes" id="UP001529510"/>
    </source>
</evidence>